<dbReference type="NCBIfam" id="TIGR01244">
    <property type="entry name" value="TIGR01244 family sulfur transferase"/>
    <property type="match status" value="1"/>
</dbReference>
<dbReference type="SUPFAM" id="SSF52799">
    <property type="entry name" value="(Phosphotyrosine protein) phosphatases II"/>
    <property type="match status" value="1"/>
</dbReference>
<accession>A0A0F9UMA7</accession>
<reference evidence="2" key="1">
    <citation type="journal article" date="2015" name="Nature">
        <title>Complex archaea that bridge the gap between prokaryotes and eukaryotes.</title>
        <authorList>
            <person name="Spang A."/>
            <person name="Saw J.H."/>
            <person name="Jorgensen S.L."/>
            <person name="Zaremba-Niedzwiedzka K."/>
            <person name="Martijn J."/>
            <person name="Lind A.E."/>
            <person name="van Eijk R."/>
            <person name="Schleper C."/>
            <person name="Guy L."/>
            <person name="Ettema T.J."/>
        </authorList>
    </citation>
    <scope>NUCLEOTIDE SEQUENCE</scope>
</reference>
<feature type="domain" description="Rhodanese" evidence="1">
    <location>
        <begin position="73"/>
        <end position="130"/>
    </location>
</feature>
<evidence type="ECO:0000259" key="1">
    <source>
        <dbReference type="PROSITE" id="PS50206"/>
    </source>
</evidence>
<evidence type="ECO:0000313" key="2">
    <source>
        <dbReference type="EMBL" id="KKN54728.1"/>
    </source>
</evidence>
<protein>
    <recommendedName>
        <fullName evidence="1">Rhodanese domain-containing protein</fullName>
    </recommendedName>
</protein>
<dbReference type="InterPro" id="IPR001763">
    <property type="entry name" value="Rhodanese-like_dom"/>
</dbReference>
<organism evidence="2">
    <name type="scientific">marine sediment metagenome</name>
    <dbReference type="NCBI Taxonomy" id="412755"/>
    <lineage>
        <taxon>unclassified sequences</taxon>
        <taxon>metagenomes</taxon>
        <taxon>ecological metagenomes</taxon>
    </lineage>
</organism>
<name>A0A0F9UMA7_9ZZZZ</name>
<dbReference type="GO" id="GO:0016787">
    <property type="term" value="F:hydrolase activity"/>
    <property type="evidence" value="ECO:0007669"/>
    <property type="project" value="InterPro"/>
</dbReference>
<sequence>MDIKQVDERFSVMAQPGIDDIEQLANAGFRTIIASRPRNETDDQPDTETLKNKAESLGITWYEIPVEPGKYAPEDIEAFASALQSSTDPVLGYCRTGKRAIHLWAYANAAHHPVTDLLGKASAVGYDLEPLRADLETYRNRTVKN</sequence>
<proteinExistence type="predicted"/>
<dbReference type="InterPro" id="IPR005939">
    <property type="entry name" value="BLH_phosphatase-like"/>
</dbReference>
<dbReference type="Gene3D" id="3.90.190.10">
    <property type="entry name" value="Protein tyrosine phosphatase superfamily"/>
    <property type="match status" value="1"/>
</dbReference>
<comment type="caution">
    <text evidence="2">The sequence shown here is derived from an EMBL/GenBank/DDBJ whole genome shotgun (WGS) entry which is preliminary data.</text>
</comment>
<dbReference type="Pfam" id="PF04273">
    <property type="entry name" value="BLH_phosphatase"/>
    <property type="match status" value="1"/>
</dbReference>
<dbReference type="PROSITE" id="PS50206">
    <property type="entry name" value="RHODANESE_3"/>
    <property type="match status" value="1"/>
</dbReference>
<dbReference type="InterPro" id="IPR029021">
    <property type="entry name" value="Prot-tyrosine_phosphatase-like"/>
</dbReference>
<dbReference type="AlphaFoldDB" id="A0A0F9UMA7"/>
<gene>
    <name evidence="2" type="ORF">LCGC14_0589560</name>
</gene>
<dbReference type="EMBL" id="LAZR01000916">
    <property type="protein sequence ID" value="KKN54728.1"/>
    <property type="molecule type" value="Genomic_DNA"/>
</dbReference>